<accession>A0A2T0B5R2</accession>
<dbReference type="EC" id="2.8.4.2" evidence="3"/>
<dbReference type="AlphaFoldDB" id="A0A2T0B5R2"/>
<keyword evidence="4" id="KW-1185">Reference proteome</keyword>
<dbReference type="Proteomes" id="UP000239471">
    <property type="component" value="Unassembled WGS sequence"/>
</dbReference>
<dbReference type="GO" id="GO:0046685">
    <property type="term" value="P:response to arsenic-containing substance"/>
    <property type="evidence" value="ECO:0007669"/>
    <property type="project" value="UniProtKB-KW"/>
</dbReference>
<evidence type="ECO:0000256" key="1">
    <source>
        <dbReference type="ARBA" id="ARBA00022849"/>
    </source>
</evidence>
<evidence type="ECO:0000313" key="3">
    <source>
        <dbReference type="EMBL" id="PRR79234.1"/>
    </source>
</evidence>
<evidence type="ECO:0000259" key="2">
    <source>
        <dbReference type="SMART" id="SM00226"/>
    </source>
</evidence>
<feature type="domain" description="Phosphotyrosine protein phosphatase I" evidence="2">
    <location>
        <begin position="3"/>
        <end position="137"/>
    </location>
</feature>
<dbReference type="PANTHER" id="PTHR43428:SF1">
    <property type="entry name" value="ARSENATE REDUCTASE"/>
    <property type="match status" value="1"/>
</dbReference>
<dbReference type="EMBL" id="PVXQ01000068">
    <property type="protein sequence ID" value="PRR79234.1"/>
    <property type="molecule type" value="Genomic_DNA"/>
</dbReference>
<name>A0A2T0B5R2_9CLOT</name>
<comment type="caution">
    <text evidence="3">The sequence shown here is derived from an EMBL/GenBank/DDBJ whole genome shotgun (WGS) entry which is preliminary data.</text>
</comment>
<dbReference type="RefSeq" id="WP_106061349.1">
    <property type="nucleotide sequence ID" value="NZ_PVXQ01000068.1"/>
</dbReference>
<reference evidence="3 4" key="1">
    <citation type="submission" date="2018-03" db="EMBL/GenBank/DDBJ databases">
        <title>Genome sequence of Clostridium vincentii DSM 10228.</title>
        <authorList>
            <person name="Poehlein A."/>
            <person name="Daniel R."/>
        </authorList>
    </citation>
    <scope>NUCLEOTIDE SEQUENCE [LARGE SCALE GENOMIC DNA]</scope>
    <source>
        <strain evidence="3 4">DSM 10228</strain>
    </source>
</reference>
<dbReference type="PANTHER" id="PTHR43428">
    <property type="entry name" value="ARSENATE REDUCTASE"/>
    <property type="match status" value="1"/>
</dbReference>
<dbReference type="CDD" id="cd16345">
    <property type="entry name" value="LMWP_ArsC"/>
    <property type="match status" value="1"/>
</dbReference>
<dbReference type="InterPro" id="IPR023485">
    <property type="entry name" value="Ptyr_pPase"/>
</dbReference>
<keyword evidence="3" id="KW-0808">Transferase</keyword>
<dbReference type="OrthoDB" id="9784339at2"/>
<keyword evidence="1" id="KW-0059">Arsenical resistance</keyword>
<evidence type="ECO:0000313" key="4">
    <source>
        <dbReference type="Proteomes" id="UP000239471"/>
    </source>
</evidence>
<dbReference type="SUPFAM" id="SSF52788">
    <property type="entry name" value="Phosphotyrosine protein phosphatases I"/>
    <property type="match status" value="1"/>
</dbReference>
<proteinExistence type="predicted"/>
<dbReference type="GO" id="GO:0102100">
    <property type="term" value="F:mycothiol-arsenate ligase activity"/>
    <property type="evidence" value="ECO:0007669"/>
    <property type="project" value="UniProtKB-EC"/>
</dbReference>
<gene>
    <name evidence="3" type="primary">arsC2</name>
    <name evidence="3" type="ORF">CLVI_33860</name>
</gene>
<protein>
    <submittedName>
        <fullName evidence="3">Arsenate-mycothiol transferase ArsC2</fullName>
        <ecNumber evidence="3">2.8.4.2</ecNumber>
    </submittedName>
</protein>
<dbReference type="SMART" id="SM00226">
    <property type="entry name" value="LMWPc"/>
    <property type="match status" value="1"/>
</dbReference>
<dbReference type="InterPro" id="IPR036196">
    <property type="entry name" value="Ptyr_pPase_sf"/>
</dbReference>
<sequence length="163" mass="18326">MEKKVLFLCSQNAARSQMAEAILNIKGKGRFIAYSAGLNPASKIDSFAIEAMKRDDIDISCKKPKAFMEFGNVNFDFIITLCDKAINECPNCSIDTVTVHWGITDPINFKGTDEEKLESYIKIKKDIMTRINVFLSIPIGKLNKLSLETNMQELENLLNLSLI</sequence>
<dbReference type="Gene3D" id="3.40.50.2300">
    <property type="match status" value="1"/>
</dbReference>
<dbReference type="Pfam" id="PF01451">
    <property type="entry name" value="LMWPc"/>
    <property type="match status" value="1"/>
</dbReference>
<organism evidence="3 4">
    <name type="scientific">Clostridium vincentii</name>
    <dbReference type="NCBI Taxonomy" id="52704"/>
    <lineage>
        <taxon>Bacteria</taxon>
        <taxon>Bacillati</taxon>
        <taxon>Bacillota</taxon>
        <taxon>Clostridia</taxon>
        <taxon>Eubacteriales</taxon>
        <taxon>Clostridiaceae</taxon>
        <taxon>Clostridium</taxon>
    </lineage>
</organism>